<feature type="binding site" evidence="9">
    <location>
        <position position="163"/>
    </location>
    <ligand>
        <name>Zn(2+)</name>
        <dbReference type="ChEBI" id="CHEBI:29105"/>
    </ligand>
</feature>
<comment type="function">
    <text evidence="1 9 10">DNA-dependent RNA polymerase catalyzes the transcription of DNA into RNA using the four ribonucleoside triphosphates as substrates.</text>
</comment>
<dbReference type="Pfam" id="PF04983">
    <property type="entry name" value="RNA_pol_Rpb1_3"/>
    <property type="match status" value="1"/>
</dbReference>
<dbReference type="EMBL" id="MN102114">
    <property type="protein sequence ID" value="QEP09214.1"/>
    <property type="molecule type" value="Genomic_DNA"/>
</dbReference>
<dbReference type="GO" id="GO:0003677">
    <property type="term" value="F:DNA binding"/>
    <property type="evidence" value="ECO:0007669"/>
    <property type="project" value="UniProtKB-UniRule"/>
</dbReference>
<feature type="region of interest" description="Disordered" evidence="11">
    <location>
        <begin position="318"/>
        <end position="362"/>
    </location>
</feature>
<feature type="binding site" evidence="9">
    <location>
        <position position="1523"/>
    </location>
    <ligand>
        <name>Mg(2+)</name>
        <dbReference type="ChEBI" id="CHEBI:18420"/>
    </ligand>
</feature>
<dbReference type="InterPro" id="IPR044893">
    <property type="entry name" value="RNA_pol_Rpb1_clamp_domain"/>
</dbReference>
<name>A0A5C2FR57_9CHLO</name>
<sequence>MHAPLQNLRFCSVQKAKLFETHPSVQNPLGFEVQEAQGAHQKPRIKKLSASSLNSRQKPPVIKKQSFLKEPVFEPVFERSELPVSNKKIYTSYSKLSEVKLLTIGIASPLRILQWAEKTLPNGKIYGEVLNANTLHHKTFKPQKGGLFCERIFGPLKDFECACGKIDKSIKYDLRSLRAGASSVQEAHQATEESETNQTIQVSKTVNSKPSILKRSVKNRKYCPECDVEYTWSVIRRYQLGYIKLNSPVTHVWFLKGTPSYLSILLDFKKRHLQNVTYCSETLTVENALFQNNKLMLLDSPSKIFTTWQSLVNKSTLPSSATEPLLSPKPLVKTTPRLDINKESTSQIAESSTERSSSGVQKPSVVKKNGVFFEETVPTPLDRRSGVTMISSYVQAKEKLKHRRVLHQQLSPLPYSEKGTTPLKKWCQNITSPISQNNSIKKEMGQFPESEADKYKEVSYLSEVKKSKNKLSSYSQLSTSYQKPSVVKGRSNGVASSFEEMPLSNEQTRGATGLVCASRFSPSAHSGSSSKSAMKGNTAFLLNKSSQPFLLSGSSFLSNKKTSNTKMLDVKKGSFLLSFLQLSVYYNTSLLKSENYALASRTPPLLASTKYVGFCREAQGTGKEKTHFLKEKASYTPTLKEISQKLPVDFYILSSLERLLHKQALLLSINKTWEKIYKKAYLNAMHKAMKIAFLAPALFPVSLSKGKGKEEVKSFSSFYKRKKTVLQKPLVFEEALLLKTSAQNINLLLKMIKKDFNNHILMALQNLKQPVLALKHTTQIQNSNKQTKFKVSSEIEQYLILNTEPITKLLSDVFLKSFLVGNFLEKMAFIFNKKSALLAPALLALQNPLGFEPKGALRASVHAPKGASQKALLFERYKIEDFVTVHASNAVNFPLDNPLQGSEQLDFEMVRGSTKIDDFCSEDSDNLKANKYNTKKDISSKFQKNCLNLYKNLIRFQKLKKTSASNFVSLPLPSTPSSFSLARSAKEKKAESSAKKVKGVLRFAQLFKKNGVFFDKRSASSLNSQKPKETQHLLNSMLAFFPSFTSQGRSNKGNAALSQKEKAKKYVSFDLSESMNKSEYLDNKNKVYNNVYVLSHRERWSSEKDWQLFSLYNSGISEYTDIPIHTYKNRLSLNWCFAMGEKTAFQLFSELPSLRFAPIAKSAQFYARPAFGKGTVRVGEKNEPKEKLEKMPTKEEFTVNYTLSSAFYSGAGIVQQLLNELNFAELKKLDKQNRLLLYQLNKTIFSLKKQAQFFIYDKSLQLELRELCKKRDFLIRRTKLVRKFFRKDSDPSSMVLTVLPVLPPDLRPIVKMGNQIAASDLNRLYQRVIYRNDRLKKFLKDPATSHSYEMKYAQRLLQEAVDNLIQNGKSGVNSEKDSRGRLLKSLSDLLKGKQGRFRQFLLGKRVDYSGRSVIVVGPKLKLYECGIPLEMAKELYLPFLLKSILNKNYARTVIGAKSLIKNNPALAHELLRDIMRVSPVFLNRAPTLHRLGIQAFVPKLVEGRAILLHPLVCSAFNADFDGDQMAVHVPITVEARAEAWKLMLARNNIFSPATGEPLAIPSQDMVLGCYFLTTYSNPNNARMLPAFSKGGASREGVQGQTRSTSRFFFDTHGSGLFFNNLYDVLNAYNRQKIHLHALVWVKWLDSIENGNDQEEPIEIRMASNGHWQEISANYHRFYDSNNILISQYMATTPGRILFNLLIQKIL</sequence>
<evidence type="ECO:0000256" key="5">
    <source>
        <dbReference type="ARBA" id="ARBA00022679"/>
    </source>
</evidence>
<dbReference type="PANTHER" id="PTHR19376">
    <property type="entry name" value="DNA-DIRECTED RNA POLYMERASE"/>
    <property type="match status" value="1"/>
</dbReference>
<evidence type="ECO:0000256" key="11">
    <source>
        <dbReference type="SAM" id="MobiDB-lite"/>
    </source>
</evidence>
<comment type="similarity">
    <text evidence="2 9">Belongs to the RNA polymerase beta' chain family. RpoC1 subfamily.</text>
</comment>
<dbReference type="GO" id="GO:0000428">
    <property type="term" value="C:DNA-directed RNA polymerase complex"/>
    <property type="evidence" value="ECO:0007669"/>
    <property type="project" value="UniProtKB-KW"/>
</dbReference>
<evidence type="ECO:0000256" key="1">
    <source>
        <dbReference type="ARBA" id="ARBA00004026"/>
    </source>
</evidence>
<evidence type="ECO:0000259" key="12">
    <source>
        <dbReference type="SMART" id="SM00663"/>
    </source>
</evidence>
<dbReference type="Gene3D" id="2.40.40.20">
    <property type="match status" value="1"/>
</dbReference>
<feature type="domain" description="RNA polymerase N-terminal" evidence="12">
    <location>
        <begin position="1292"/>
        <end position="1573"/>
    </location>
</feature>
<keyword evidence="6 9" id="KW-0548">Nucleotidyltransferase</keyword>
<dbReference type="InterPro" id="IPR045867">
    <property type="entry name" value="DNA-dir_RpoC_beta_prime"/>
</dbReference>
<dbReference type="SMART" id="SM00663">
    <property type="entry name" value="RPOLA_N"/>
    <property type="match status" value="1"/>
</dbReference>
<feature type="binding site" evidence="9">
    <location>
        <position position="226"/>
    </location>
    <ligand>
        <name>Zn(2+)</name>
        <dbReference type="ChEBI" id="CHEBI:29105"/>
    </ligand>
</feature>
<keyword evidence="3 9" id="KW-0240">DNA-directed RNA polymerase</keyword>
<dbReference type="GO" id="GO:0009507">
    <property type="term" value="C:chloroplast"/>
    <property type="evidence" value="ECO:0007669"/>
    <property type="project" value="UniProtKB-SubCell"/>
</dbReference>
<comment type="cofactor">
    <cofactor evidence="9">
        <name>Zn(2+)</name>
        <dbReference type="ChEBI" id="CHEBI:29105"/>
    </cofactor>
    <text evidence="9">Binds 1 Zn(2+) ion per subunit.</text>
</comment>
<protein>
    <recommendedName>
        <fullName evidence="9">DNA-directed RNA polymerase subunit beta'</fullName>
        <ecNumber evidence="9">2.7.7.6</ecNumber>
    </recommendedName>
    <alternativeName>
        <fullName evidence="9">PEP</fullName>
    </alternativeName>
    <alternativeName>
        <fullName evidence="9">Plastid-encoded RNA polymerase subunit beta'</fullName>
        <shortName evidence="9">RNA polymerase subunit beta'</shortName>
    </alternativeName>
</protein>
<dbReference type="InterPro" id="IPR034678">
    <property type="entry name" value="RNApol_RpoC1"/>
</dbReference>
<dbReference type="InterPro" id="IPR000722">
    <property type="entry name" value="RNA_pol_asu"/>
</dbReference>
<dbReference type="Gene3D" id="1.10.274.100">
    <property type="entry name" value="RNA polymerase Rpb1, domain 3"/>
    <property type="match status" value="1"/>
</dbReference>
<dbReference type="InterPro" id="IPR006592">
    <property type="entry name" value="RNA_pol_N"/>
</dbReference>
<feature type="binding site" evidence="9">
    <location>
        <position position="161"/>
    </location>
    <ligand>
        <name>Zn(2+)</name>
        <dbReference type="ChEBI" id="CHEBI:29105"/>
    </ligand>
</feature>
<keyword evidence="4 13" id="KW-0934">Plastid</keyword>
<dbReference type="PANTHER" id="PTHR19376:SF54">
    <property type="entry name" value="DNA-DIRECTED RNA POLYMERASE SUBUNIT BETA"/>
    <property type="match status" value="1"/>
</dbReference>
<evidence type="ECO:0000256" key="7">
    <source>
        <dbReference type="ARBA" id="ARBA00023163"/>
    </source>
</evidence>
<dbReference type="GO" id="GO:0003899">
    <property type="term" value="F:DNA-directed RNA polymerase activity"/>
    <property type="evidence" value="ECO:0007669"/>
    <property type="project" value="UniProtKB-UniRule"/>
</dbReference>
<evidence type="ECO:0000256" key="2">
    <source>
        <dbReference type="ARBA" id="ARBA00007207"/>
    </source>
</evidence>
<dbReference type="InterPro" id="IPR042102">
    <property type="entry name" value="RNA_pol_Rpb1_3_sf"/>
</dbReference>
<comment type="subunit">
    <text evidence="9">In plastids the minimal PEP RNA polymerase catalytic core is composed of four subunits: alpha, beta, beta', and beta''. When a (nuclear-encoded) sigma factor is associated with the core the holoenzyme is formed, which can initiate transcription.</text>
</comment>
<evidence type="ECO:0000256" key="3">
    <source>
        <dbReference type="ARBA" id="ARBA00022478"/>
    </source>
</evidence>
<dbReference type="InterPro" id="IPR007080">
    <property type="entry name" value="RNA_pol_Rpb1_1"/>
</dbReference>
<evidence type="ECO:0000256" key="6">
    <source>
        <dbReference type="ARBA" id="ARBA00022695"/>
    </source>
</evidence>
<keyword evidence="13" id="KW-0150">Chloroplast</keyword>
<geneLocation type="chloroplast" evidence="13"/>
<feature type="binding site" evidence="9">
    <location>
        <position position="1521"/>
    </location>
    <ligand>
        <name>Mg(2+)</name>
        <dbReference type="ChEBI" id="CHEBI:18420"/>
    </ligand>
</feature>
<keyword evidence="7 9" id="KW-0804">Transcription</keyword>
<dbReference type="Pfam" id="PF04997">
    <property type="entry name" value="RNA_pol_Rpb1_1"/>
    <property type="match status" value="2"/>
</dbReference>
<dbReference type="EC" id="2.7.7.6" evidence="9"/>
<dbReference type="GO" id="GO:0006351">
    <property type="term" value="P:DNA-templated transcription"/>
    <property type="evidence" value="ECO:0007669"/>
    <property type="project" value="UniProtKB-UniRule"/>
</dbReference>
<feature type="binding site" evidence="9">
    <location>
        <position position="223"/>
    </location>
    <ligand>
        <name>Zn(2+)</name>
        <dbReference type="ChEBI" id="CHEBI:29105"/>
    </ligand>
</feature>
<dbReference type="Pfam" id="PF00623">
    <property type="entry name" value="RNA_pol_Rpb1_2"/>
    <property type="match status" value="2"/>
</dbReference>
<keyword evidence="9" id="KW-0862">Zinc</keyword>
<evidence type="ECO:0000256" key="8">
    <source>
        <dbReference type="ARBA" id="ARBA00048552"/>
    </source>
</evidence>
<gene>
    <name evidence="9 13" type="primary">rpoC1</name>
</gene>
<dbReference type="GO" id="GO:0000287">
    <property type="term" value="F:magnesium ion binding"/>
    <property type="evidence" value="ECO:0007669"/>
    <property type="project" value="UniProtKB-UniRule"/>
</dbReference>
<feature type="compositionally biased region" description="Polar residues" evidence="11">
    <location>
        <begin position="343"/>
        <end position="361"/>
    </location>
</feature>
<accession>A0A5C2FR57</accession>
<feature type="binding site" evidence="9">
    <location>
        <position position="1519"/>
    </location>
    <ligand>
        <name>Mg(2+)</name>
        <dbReference type="ChEBI" id="CHEBI:18420"/>
    </ligand>
</feature>
<organism evidence="13">
    <name type="scientific">Chlorosarcinopsis eremi</name>
    <dbReference type="NCBI Taxonomy" id="332213"/>
    <lineage>
        <taxon>Eukaryota</taxon>
        <taxon>Viridiplantae</taxon>
        <taxon>Chlorophyta</taxon>
        <taxon>core chlorophytes</taxon>
        <taxon>Chlorophyceae</taxon>
        <taxon>Chlorosarcinales</taxon>
        <taxon>Chlorosarcinaceae</taxon>
        <taxon>Chlorosarcinopsis</taxon>
    </lineage>
</organism>
<evidence type="ECO:0000256" key="4">
    <source>
        <dbReference type="ARBA" id="ARBA00022640"/>
    </source>
</evidence>
<keyword evidence="9" id="KW-0460">Magnesium</keyword>
<evidence type="ECO:0000313" key="13">
    <source>
        <dbReference type="EMBL" id="QEP09214.1"/>
    </source>
</evidence>
<dbReference type="SUPFAM" id="SSF64484">
    <property type="entry name" value="beta and beta-prime subunits of DNA dependent RNA-polymerase"/>
    <property type="match status" value="1"/>
</dbReference>
<reference evidence="13" key="1">
    <citation type="submission" date="2019-06" db="EMBL/GenBank/DDBJ databases">
        <authorList>
            <person name="Khani Juy-Abad F."/>
            <person name="Mohammadi P."/>
            <person name="Zarrabi M."/>
        </authorList>
    </citation>
    <scope>NUCLEOTIDE SEQUENCE</scope>
</reference>
<dbReference type="HAMAP" id="MF_01323">
    <property type="entry name" value="RNApol_bact_RpoC1"/>
    <property type="match status" value="1"/>
</dbReference>
<evidence type="ECO:0000256" key="10">
    <source>
        <dbReference type="RuleBase" id="RU004279"/>
    </source>
</evidence>
<comment type="cofactor">
    <cofactor evidence="9">
        <name>Mg(2+)</name>
        <dbReference type="ChEBI" id="CHEBI:18420"/>
    </cofactor>
    <text evidence="9">Binds 1 Mg(2+) ion per subunit.</text>
</comment>
<dbReference type="InterPro" id="IPR007066">
    <property type="entry name" value="RNA_pol_Rpb1_3"/>
</dbReference>
<dbReference type="Gene3D" id="4.10.860.120">
    <property type="entry name" value="RNA polymerase II, clamp domain"/>
    <property type="match status" value="1"/>
</dbReference>
<comment type="catalytic activity">
    <reaction evidence="8 9 10">
        <text>RNA(n) + a ribonucleoside 5'-triphosphate = RNA(n+1) + diphosphate</text>
        <dbReference type="Rhea" id="RHEA:21248"/>
        <dbReference type="Rhea" id="RHEA-COMP:14527"/>
        <dbReference type="Rhea" id="RHEA-COMP:17342"/>
        <dbReference type="ChEBI" id="CHEBI:33019"/>
        <dbReference type="ChEBI" id="CHEBI:61557"/>
        <dbReference type="ChEBI" id="CHEBI:140395"/>
        <dbReference type="EC" id="2.7.7.6"/>
    </reaction>
</comment>
<evidence type="ECO:0000256" key="9">
    <source>
        <dbReference type="HAMAP-Rule" id="MF_01323"/>
    </source>
</evidence>
<dbReference type="GO" id="GO:0008270">
    <property type="term" value="F:zinc ion binding"/>
    <property type="evidence" value="ECO:0007669"/>
    <property type="project" value="UniProtKB-UniRule"/>
</dbReference>
<proteinExistence type="inferred from homology"/>
<dbReference type="Gene3D" id="1.10.40.90">
    <property type="match status" value="1"/>
</dbReference>
<keyword evidence="5 9" id="KW-0808">Transferase</keyword>
<comment type="subcellular location">
    <subcellularLocation>
        <location evidence="9">Plastid</location>
        <location evidence="9">Chloroplast</location>
    </subcellularLocation>
</comment>
<keyword evidence="9" id="KW-0479">Metal-binding</keyword>